<dbReference type="Gene3D" id="3.40.50.720">
    <property type="entry name" value="NAD(P)-binding Rossmann-like Domain"/>
    <property type="match status" value="1"/>
</dbReference>
<dbReference type="PANTHER" id="PTHR43377:SF1">
    <property type="entry name" value="BILIVERDIN REDUCTASE A"/>
    <property type="match status" value="1"/>
</dbReference>
<feature type="domain" description="GFO/IDH/MocA-like oxidoreductase" evidence="3">
    <location>
        <begin position="134"/>
        <end position="249"/>
    </location>
</feature>
<feature type="compositionally biased region" description="Polar residues" evidence="1">
    <location>
        <begin position="266"/>
        <end position="280"/>
    </location>
</feature>
<dbReference type="Pfam" id="PF01408">
    <property type="entry name" value="GFO_IDH_MocA"/>
    <property type="match status" value="1"/>
</dbReference>
<dbReference type="InterPro" id="IPR036291">
    <property type="entry name" value="NAD(P)-bd_dom_sf"/>
</dbReference>
<comment type="caution">
    <text evidence="4">The sequence shown here is derived from an EMBL/GenBank/DDBJ whole genome shotgun (WGS) entry which is preliminary data.</text>
</comment>
<dbReference type="InterPro" id="IPR055170">
    <property type="entry name" value="GFO_IDH_MocA-like_dom"/>
</dbReference>
<name>A0A4Q9DQX7_9BACL</name>
<evidence type="ECO:0000259" key="2">
    <source>
        <dbReference type="Pfam" id="PF01408"/>
    </source>
</evidence>
<dbReference type="Proteomes" id="UP000293142">
    <property type="component" value="Unassembled WGS sequence"/>
</dbReference>
<evidence type="ECO:0000256" key="1">
    <source>
        <dbReference type="SAM" id="MobiDB-lite"/>
    </source>
</evidence>
<dbReference type="InterPro" id="IPR051450">
    <property type="entry name" value="Gfo/Idh/MocA_Oxidoreductases"/>
</dbReference>
<evidence type="ECO:0000313" key="4">
    <source>
        <dbReference type="EMBL" id="TBL79004.1"/>
    </source>
</evidence>
<protein>
    <submittedName>
        <fullName evidence="4">Gfo/Idh/MocA family oxidoreductase</fullName>
    </submittedName>
</protein>
<evidence type="ECO:0000313" key="5">
    <source>
        <dbReference type="Proteomes" id="UP000293142"/>
    </source>
</evidence>
<dbReference type="OrthoDB" id="9815825at2"/>
<feature type="region of interest" description="Disordered" evidence="1">
    <location>
        <begin position="263"/>
        <end position="282"/>
    </location>
</feature>
<evidence type="ECO:0000259" key="3">
    <source>
        <dbReference type="Pfam" id="PF22725"/>
    </source>
</evidence>
<dbReference type="Gene3D" id="3.30.360.10">
    <property type="entry name" value="Dihydrodipicolinate Reductase, domain 2"/>
    <property type="match status" value="1"/>
</dbReference>
<dbReference type="SUPFAM" id="SSF55347">
    <property type="entry name" value="Glyceraldehyde-3-phosphate dehydrogenase-like, C-terminal domain"/>
    <property type="match status" value="1"/>
</dbReference>
<dbReference type="AlphaFoldDB" id="A0A4Q9DQX7"/>
<dbReference type="Pfam" id="PF22725">
    <property type="entry name" value="GFO_IDH_MocA_C3"/>
    <property type="match status" value="1"/>
</dbReference>
<dbReference type="InterPro" id="IPR000683">
    <property type="entry name" value="Gfo/Idh/MocA-like_OxRdtase_N"/>
</dbReference>
<dbReference type="EMBL" id="SIRE01000008">
    <property type="protein sequence ID" value="TBL79004.1"/>
    <property type="molecule type" value="Genomic_DNA"/>
</dbReference>
<dbReference type="PANTHER" id="PTHR43377">
    <property type="entry name" value="BILIVERDIN REDUCTASE A"/>
    <property type="match status" value="1"/>
</dbReference>
<sequence>MKAALVGGGHAGLQYAQSLSRLRHVEVAGICGMTDEGAVQREGERPSPLLPAIPAFSTYEEMMEFTDPDLVCVCVPADRQRDIVLKSIERGKHVVCEAPFGFDVAQLRQAVQAAEAKGVHLFAGVAERFAPHMQDIKSKLDKGAIGSAGVVHIQRSGPYPVGARQGGAGSAADRHGVLGQWLIGDMFLLRWMLGEVNTVFALNTQAPGVDYALVTLRFASGAIANLAGYWGDEEGSRYRIELAGNGGVVRYDSKNTASFELKQRGDGTSTNRTTSDSPSVRSPYDGQLADVLRCIAAGAGTKPLVAAEDVAKVLELAEAAFQSAVTGEPVQLQGGAQQ</sequence>
<dbReference type="GO" id="GO:0000166">
    <property type="term" value="F:nucleotide binding"/>
    <property type="evidence" value="ECO:0007669"/>
    <property type="project" value="InterPro"/>
</dbReference>
<organism evidence="4 5">
    <name type="scientific">Paenibacillus thalictri</name>
    <dbReference type="NCBI Taxonomy" id="2527873"/>
    <lineage>
        <taxon>Bacteria</taxon>
        <taxon>Bacillati</taxon>
        <taxon>Bacillota</taxon>
        <taxon>Bacilli</taxon>
        <taxon>Bacillales</taxon>
        <taxon>Paenibacillaceae</taxon>
        <taxon>Paenibacillus</taxon>
    </lineage>
</organism>
<proteinExistence type="predicted"/>
<gene>
    <name evidence="4" type="ORF">EYB31_12315</name>
</gene>
<dbReference type="RefSeq" id="WP_131013641.1">
    <property type="nucleotide sequence ID" value="NZ_SIRE01000008.1"/>
</dbReference>
<feature type="domain" description="Gfo/Idh/MocA-like oxidoreductase N-terminal" evidence="2">
    <location>
        <begin position="2"/>
        <end position="124"/>
    </location>
</feature>
<reference evidence="4 5" key="1">
    <citation type="submission" date="2019-02" db="EMBL/GenBank/DDBJ databases">
        <title>Paenibacillus sp. nov., isolated from surface-sterilized tissue of Thalictrum simplex L.</title>
        <authorList>
            <person name="Tuo L."/>
        </authorList>
    </citation>
    <scope>NUCLEOTIDE SEQUENCE [LARGE SCALE GENOMIC DNA]</scope>
    <source>
        <strain evidence="4 5">N2SHLJ1</strain>
    </source>
</reference>
<accession>A0A4Q9DQX7</accession>
<dbReference type="SUPFAM" id="SSF51735">
    <property type="entry name" value="NAD(P)-binding Rossmann-fold domains"/>
    <property type="match status" value="1"/>
</dbReference>
<keyword evidence="5" id="KW-1185">Reference proteome</keyword>